<dbReference type="RefSeq" id="WP_069945320.1">
    <property type="nucleotide sequence ID" value="NZ_MIPW01000063.1"/>
</dbReference>
<evidence type="ECO:0000313" key="3">
    <source>
        <dbReference type="Proteomes" id="UP000095392"/>
    </source>
</evidence>
<evidence type="ECO:0000256" key="1">
    <source>
        <dbReference type="SAM" id="SignalP"/>
    </source>
</evidence>
<accession>A0AB36FN43</accession>
<protein>
    <submittedName>
        <fullName evidence="2">Uncharacterized protein</fullName>
    </submittedName>
</protein>
<feature type="chain" id="PRO_5044186937" evidence="1">
    <location>
        <begin position="19"/>
        <end position="470"/>
    </location>
</feature>
<sequence>MKSLALALLFCCSWLAHAETVTYQVDGDIYGQAISYTVTYDSSEQPLVTDRGYQQELIYASASFTVGVGAGAYTTTGVRFTVQSGQTGNFMLESLDPENHIHLFAYSQDPDFYLANPTLLDSGSVTFDLQSTNADIQVDEKGWYISGSFTPHLPQTLQKSIGGDSEEPAPDTLTTYTLNGTLQGQNVTVELNYDPSSPSIVVTDYGYEQEYAMPDANVSVSSAGRSVNYTGVTLRYADIGTFGNFGITHESNHEVLMVNLTVMDEGFNRFDPLSDTLGEAVASPAQINLSSTKASWYLYGYFEPHIPAVFAKTTPAGCAASDDIVYRFESTLEGQPFSLSVSYPETAAIEQGQFYGYQQFTIPEATIEVVGHDRTASVTGARIFYANDPSGQSSMRIEAIDDPNGMINQISLQVFLHNDPTGDFNPLSNTAGESVHGGGWLYLYLNDVRWYASTFIDTGNATKTLPSACE</sequence>
<reference evidence="2 3" key="1">
    <citation type="submission" date="2016-09" db="EMBL/GenBank/DDBJ databases">
        <title>Draft Genome Sequence of four Alteromonas macleodii strains isolated from copper coupons and grown long-term at elevated copper levels.</title>
        <authorList>
            <person name="Cusick K."/>
            <person name="Dale J."/>
            <person name="Little B."/>
            <person name="Biffinger J."/>
        </authorList>
    </citation>
    <scope>NUCLEOTIDE SEQUENCE [LARGE SCALE GENOMIC DNA]</scope>
    <source>
        <strain evidence="2 3">KCP01</strain>
    </source>
</reference>
<proteinExistence type="predicted"/>
<feature type="signal peptide" evidence="1">
    <location>
        <begin position="1"/>
        <end position="18"/>
    </location>
</feature>
<evidence type="ECO:0000313" key="2">
    <source>
        <dbReference type="EMBL" id="OES24813.1"/>
    </source>
</evidence>
<dbReference type="Proteomes" id="UP000095392">
    <property type="component" value="Unassembled WGS sequence"/>
</dbReference>
<organism evidence="2 3">
    <name type="scientific">Alteromonas macleodii</name>
    <name type="common">Pseudoalteromonas macleodii</name>
    <dbReference type="NCBI Taxonomy" id="28108"/>
    <lineage>
        <taxon>Bacteria</taxon>
        <taxon>Pseudomonadati</taxon>
        <taxon>Pseudomonadota</taxon>
        <taxon>Gammaproteobacteria</taxon>
        <taxon>Alteromonadales</taxon>
        <taxon>Alteromonadaceae</taxon>
        <taxon>Alteromonas/Salinimonas group</taxon>
        <taxon>Alteromonas</taxon>
    </lineage>
</organism>
<keyword evidence="3" id="KW-1185">Reference proteome</keyword>
<dbReference type="AlphaFoldDB" id="A0AB36FN43"/>
<name>A0AB36FN43_ALTMA</name>
<comment type="caution">
    <text evidence="2">The sequence shown here is derived from an EMBL/GenBank/DDBJ whole genome shotgun (WGS) entry which is preliminary data.</text>
</comment>
<gene>
    <name evidence="2" type="ORF">BFV95_4572</name>
</gene>
<dbReference type="EMBL" id="MIPY01000058">
    <property type="protein sequence ID" value="OES24813.1"/>
    <property type="molecule type" value="Genomic_DNA"/>
</dbReference>
<keyword evidence="1" id="KW-0732">Signal</keyword>